<feature type="domain" description="HAT C-terminal dimerisation" evidence="1">
    <location>
        <begin position="110"/>
        <end position="166"/>
    </location>
</feature>
<evidence type="ECO:0000313" key="3">
    <source>
        <dbReference type="Proteomes" id="UP000663864"/>
    </source>
</evidence>
<dbReference type="AlphaFoldDB" id="A0A815C9Z9"/>
<dbReference type="InterPro" id="IPR008906">
    <property type="entry name" value="HATC_C_dom"/>
</dbReference>
<protein>
    <recommendedName>
        <fullName evidence="1">HAT C-terminal dimerisation domain-containing protein</fullName>
    </recommendedName>
</protein>
<reference evidence="2" key="1">
    <citation type="submission" date="2021-02" db="EMBL/GenBank/DDBJ databases">
        <authorList>
            <person name="Nowell W R."/>
        </authorList>
    </citation>
    <scope>NUCLEOTIDE SEQUENCE</scope>
</reference>
<name>A0A815C9Z9_9BILA</name>
<organism evidence="2 3">
    <name type="scientific">Rotaria sordida</name>
    <dbReference type="NCBI Taxonomy" id="392033"/>
    <lineage>
        <taxon>Eukaryota</taxon>
        <taxon>Metazoa</taxon>
        <taxon>Spiralia</taxon>
        <taxon>Gnathifera</taxon>
        <taxon>Rotifera</taxon>
        <taxon>Eurotatoria</taxon>
        <taxon>Bdelloidea</taxon>
        <taxon>Philodinida</taxon>
        <taxon>Philodinidae</taxon>
        <taxon>Rotaria</taxon>
    </lineage>
</organism>
<evidence type="ECO:0000259" key="1">
    <source>
        <dbReference type="Pfam" id="PF05699"/>
    </source>
</evidence>
<accession>A0A815C9Z9</accession>
<evidence type="ECO:0000313" key="2">
    <source>
        <dbReference type="EMBL" id="CAF1284419.1"/>
    </source>
</evidence>
<gene>
    <name evidence="2" type="ORF">ZHD862_LOCUS27105</name>
</gene>
<dbReference type="GO" id="GO:0046983">
    <property type="term" value="F:protein dimerization activity"/>
    <property type="evidence" value="ECO:0007669"/>
    <property type="project" value="InterPro"/>
</dbReference>
<sequence length="240" mass="27731">MKQILTRKELISSFMFDKIIDFLRPWTHVMKHTQSSRVSSIHTVAPSILVINSSLEIRADFYFNLEIDDEDYADQHGSSKASSHTLEIDLHFKHGADKMPSLTNSGQENEEYNRLSFWKMKHVSYPIVAMVATRVLTVLATRAAVEREFSFTGNIITQKYSKSSSDTLIREINLRSDPFTEDSIQALKSSYTKLVKYSNHQRKKKRSINLIDHKFHIVIKCKDVSLLNLMTLVRFTAPFK</sequence>
<dbReference type="SUPFAM" id="SSF53098">
    <property type="entry name" value="Ribonuclease H-like"/>
    <property type="match status" value="1"/>
</dbReference>
<dbReference type="InterPro" id="IPR012337">
    <property type="entry name" value="RNaseH-like_sf"/>
</dbReference>
<comment type="caution">
    <text evidence="2">The sequence shown here is derived from an EMBL/GenBank/DDBJ whole genome shotgun (WGS) entry which is preliminary data.</text>
</comment>
<dbReference type="Pfam" id="PF05699">
    <property type="entry name" value="Dimer_Tnp_hAT"/>
    <property type="match status" value="1"/>
</dbReference>
<proteinExistence type="predicted"/>
<dbReference type="EMBL" id="CAJNOT010002102">
    <property type="protein sequence ID" value="CAF1284419.1"/>
    <property type="molecule type" value="Genomic_DNA"/>
</dbReference>
<dbReference type="Proteomes" id="UP000663864">
    <property type="component" value="Unassembled WGS sequence"/>
</dbReference>